<feature type="domain" description="Band 7" evidence="9">
    <location>
        <begin position="90"/>
        <end position="259"/>
    </location>
</feature>
<dbReference type="InterPro" id="IPR050710">
    <property type="entry name" value="Band7/mec-2_domain"/>
</dbReference>
<gene>
    <name evidence="10" type="primary">hflK</name>
    <name evidence="10" type="ORF">GV832_17875</name>
</gene>
<feature type="compositionally biased region" description="Gly residues" evidence="8">
    <location>
        <begin position="1"/>
        <end position="13"/>
    </location>
</feature>
<protein>
    <recommendedName>
        <fullName evidence="6">Protein HflK</fullName>
    </recommendedName>
</protein>
<dbReference type="SMART" id="SM00244">
    <property type="entry name" value="PHB"/>
    <property type="match status" value="1"/>
</dbReference>
<keyword evidence="10" id="KW-0645">Protease</keyword>
<keyword evidence="7" id="KW-0175">Coiled coil</keyword>
<reference evidence="10" key="1">
    <citation type="submission" date="2020-01" db="EMBL/GenBank/DDBJ databases">
        <authorList>
            <person name="Chen W.-M."/>
        </authorList>
    </citation>
    <scope>NUCLEOTIDE SEQUENCE</scope>
    <source>
        <strain evidence="10">CYK-10</strain>
    </source>
</reference>
<name>A0AAE4YGR6_9RHOB</name>
<keyword evidence="4" id="KW-1133">Transmembrane helix</keyword>
<proteinExistence type="inferred from homology"/>
<comment type="function">
    <text evidence="6">HflC and HflK could encode or regulate a protease.</text>
</comment>
<dbReference type="GO" id="GO:0008233">
    <property type="term" value="F:peptidase activity"/>
    <property type="evidence" value="ECO:0007669"/>
    <property type="project" value="UniProtKB-KW"/>
</dbReference>
<dbReference type="RefSeq" id="WP_168776258.1">
    <property type="nucleotide sequence ID" value="NZ_JAABNR010000023.1"/>
</dbReference>
<keyword evidence="10" id="KW-0378">Hydrolase</keyword>
<evidence type="ECO:0000256" key="3">
    <source>
        <dbReference type="ARBA" id="ARBA00022692"/>
    </source>
</evidence>
<evidence type="ECO:0000256" key="8">
    <source>
        <dbReference type="SAM" id="MobiDB-lite"/>
    </source>
</evidence>
<keyword evidence="11" id="KW-1185">Reference proteome</keyword>
<dbReference type="EMBL" id="JAABNR010000023">
    <property type="protein sequence ID" value="NBZ89460.1"/>
    <property type="molecule type" value="Genomic_DNA"/>
</dbReference>
<evidence type="ECO:0000259" key="9">
    <source>
        <dbReference type="SMART" id="SM00244"/>
    </source>
</evidence>
<dbReference type="PANTHER" id="PTHR43327">
    <property type="entry name" value="STOMATIN-LIKE PROTEIN 2, MITOCHONDRIAL"/>
    <property type="match status" value="1"/>
</dbReference>
<evidence type="ECO:0000256" key="6">
    <source>
        <dbReference type="RuleBase" id="RU364113"/>
    </source>
</evidence>
<dbReference type="AlphaFoldDB" id="A0AAE4YGR6"/>
<feature type="coiled-coil region" evidence="7">
    <location>
        <begin position="258"/>
        <end position="300"/>
    </location>
</feature>
<keyword evidence="3" id="KW-0812">Transmembrane</keyword>
<sequence>MANGNGPWGGGNGPEDDRPKGKRDEPRGPQSQIPEIDEVLRKGQEKLRVIMGGGGGGNGGRPGQGGGVPAITPMGAALGAVGALLLYGYMCAYTVRPDEQGVELFLGKATEVTGPGLNFVAWPLGTAEVVSTTQQRTTDIGMGVQGQDDNGLMLTGDQNVVDIEFQVVWTISDPTKYLFKLDDPEGTLRAAAESAVRDIVARSLLAPILGEDIGVVESSLKEEVQATLDSYESGIAVERIVLRKPDVPESVRPAVQAVQSAQQERDRLQKVADADANKVLAAARGQAAQAEQDAQAYAATVINQAEGEASRFNAVYAEYAKAPEVTRQRMYLETMESVLGGAQKVILEGGQALPLLPLDGVLSQKGVQQ</sequence>
<dbReference type="CDD" id="cd03404">
    <property type="entry name" value="SPFH_HflK"/>
    <property type="match status" value="1"/>
</dbReference>
<keyword evidence="5" id="KW-0472">Membrane</keyword>
<dbReference type="InterPro" id="IPR001107">
    <property type="entry name" value="Band_7"/>
</dbReference>
<dbReference type="InterPro" id="IPR010201">
    <property type="entry name" value="HflK"/>
</dbReference>
<dbReference type="NCBIfam" id="TIGR01933">
    <property type="entry name" value="hflK"/>
    <property type="match status" value="1"/>
</dbReference>
<dbReference type="SUPFAM" id="SSF117892">
    <property type="entry name" value="Band 7/SPFH domain"/>
    <property type="match status" value="1"/>
</dbReference>
<evidence type="ECO:0000313" key="10">
    <source>
        <dbReference type="EMBL" id="NBZ89460.1"/>
    </source>
</evidence>
<comment type="subcellular location">
    <subcellularLocation>
        <location evidence="1">Membrane</location>
        <topology evidence="1">Single-pass membrane protein</topology>
    </subcellularLocation>
</comment>
<comment type="similarity">
    <text evidence="2 6">Belongs to the band 7/mec-2 family. HflK subfamily.</text>
</comment>
<dbReference type="Gene3D" id="3.30.479.30">
    <property type="entry name" value="Band 7 domain"/>
    <property type="match status" value="1"/>
</dbReference>
<feature type="compositionally biased region" description="Basic and acidic residues" evidence="8">
    <location>
        <begin position="15"/>
        <end position="27"/>
    </location>
</feature>
<dbReference type="InterPro" id="IPR036013">
    <property type="entry name" value="Band_7/SPFH_dom_sf"/>
</dbReference>
<comment type="caution">
    <text evidence="10">The sequence shown here is derived from an EMBL/GenBank/DDBJ whole genome shotgun (WGS) entry which is preliminary data.</text>
</comment>
<dbReference type="Pfam" id="PF01145">
    <property type="entry name" value="Band_7"/>
    <property type="match status" value="1"/>
</dbReference>
<evidence type="ECO:0000256" key="4">
    <source>
        <dbReference type="ARBA" id="ARBA00022989"/>
    </source>
</evidence>
<evidence type="ECO:0000256" key="2">
    <source>
        <dbReference type="ARBA" id="ARBA00006971"/>
    </source>
</evidence>
<evidence type="ECO:0000256" key="5">
    <source>
        <dbReference type="ARBA" id="ARBA00023136"/>
    </source>
</evidence>
<dbReference type="GO" id="GO:0016020">
    <property type="term" value="C:membrane"/>
    <property type="evidence" value="ECO:0007669"/>
    <property type="project" value="UniProtKB-SubCell"/>
</dbReference>
<dbReference type="GO" id="GO:0006508">
    <property type="term" value="P:proteolysis"/>
    <property type="evidence" value="ECO:0007669"/>
    <property type="project" value="UniProtKB-KW"/>
</dbReference>
<comment type="subunit">
    <text evidence="6">HflC and HflK may interact to form a multimeric complex.</text>
</comment>
<evidence type="ECO:0000256" key="7">
    <source>
        <dbReference type="SAM" id="Coils"/>
    </source>
</evidence>
<accession>A0AAE4YGR6</accession>
<dbReference type="PANTHER" id="PTHR43327:SF2">
    <property type="entry name" value="MODULATOR OF FTSH PROTEASE HFLK"/>
    <property type="match status" value="1"/>
</dbReference>
<feature type="region of interest" description="Disordered" evidence="8">
    <location>
        <begin position="1"/>
        <end position="39"/>
    </location>
</feature>
<organism evidence="10 11">
    <name type="scientific">Stagnihabitans tardus</name>
    <dbReference type="NCBI Taxonomy" id="2699202"/>
    <lineage>
        <taxon>Bacteria</taxon>
        <taxon>Pseudomonadati</taxon>
        <taxon>Pseudomonadota</taxon>
        <taxon>Alphaproteobacteria</taxon>
        <taxon>Rhodobacterales</taxon>
        <taxon>Paracoccaceae</taxon>
        <taxon>Stagnihabitans</taxon>
    </lineage>
</organism>
<dbReference type="Proteomes" id="UP001193501">
    <property type="component" value="Unassembled WGS sequence"/>
</dbReference>
<evidence type="ECO:0000313" key="11">
    <source>
        <dbReference type="Proteomes" id="UP001193501"/>
    </source>
</evidence>
<evidence type="ECO:0000256" key="1">
    <source>
        <dbReference type="ARBA" id="ARBA00004167"/>
    </source>
</evidence>